<dbReference type="Proteomes" id="UP001153328">
    <property type="component" value="Unassembled WGS sequence"/>
</dbReference>
<proteinExistence type="predicted"/>
<evidence type="ECO:0000256" key="1">
    <source>
        <dbReference type="SAM" id="MobiDB-lite"/>
    </source>
</evidence>
<evidence type="ECO:0000313" key="4">
    <source>
        <dbReference type="EMBL" id="CAG7649762.1"/>
    </source>
</evidence>
<dbReference type="InterPro" id="IPR012334">
    <property type="entry name" value="Pectin_lyas_fold"/>
</dbReference>
<accession>A0A9W4MI29</accession>
<gene>
    <name evidence="4" type="ORF">SBRY_50186</name>
</gene>
<dbReference type="InterPro" id="IPR024535">
    <property type="entry name" value="RHGA/B-epi-like_pectate_lyase"/>
</dbReference>
<dbReference type="Gene3D" id="2.160.20.10">
    <property type="entry name" value="Single-stranded right-handed beta-helix, Pectin lyase-like"/>
    <property type="match status" value="1"/>
</dbReference>
<name>A0A9W4MI29_9ACTN</name>
<protein>
    <recommendedName>
        <fullName evidence="6">Pectate lyase superfamily protein domain-containing protein</fullName>
    </recommendedName>
</protein>
<evidence type="ECO:0000259" key="2">
    <source>
        <dbReference type="Pfam" id="PF12708"/>
    </source>
</evidence>
<dbReference type="SUPFAM" id="SSF51126">
    <property type="entry name" value="Pectin lyase-like"/>
    <property type="match status" value="1"/>
</dbReference>
<reference evidence="4" key="1">
    <citation type="submission" date="2021-06" db="EMBL/GenBank/DDBJ databases">
        <authorList>
            <person name="Arsene-Ploetze F."/>
        </authorList>
    </citation>
    <scope>NUCLEOTIDE SEQUENCE</scope>
    <source>
        <strain evidence="4">SBRY1</strain>
    </source>
</reference>
<keyword evidence="5" id="KW-1185">Reference proteome</keyword>
<dbReference type="Pfam" id="PF13229">
    <property type="entry name" value="Beta_helix"/>
    <property type="match status" value="1"/>
</dbReference>
<sequence>MVRMDESARHIGVGGVLRGDKAWQGEEYGVIRRQDNSKSDIPTRGGKEEGLSRRGMLWRGGLATAAGVGVLGTLGEQSAAAATGAQAGLLNPFDYGAVGDGTHDDTAAIQGALNAARDANGGIVLIPGGFRYKLTGTLSVFSGTTVVAYGAYVFMGDGKTATLMNDSGDGGYGSYNGYKDHENITVAGGTWDGKATATQGFTVNHGSNYVFRDVTVRNIASYHAIDIQGVQHMRVENCRFEGYEQGSSTFPRGPIQIDSGTESGDANPCDDITVQSCYAGPSPIPGESGPWGRLVDCHTQGTSAHSRIRVLDNVADSVLDSAIHAYSWSESVIEGNLIQSPKGHGIYAGLGPSVSGARLVIRNNIVKDAGRGGIRVDPVTSDGGVSSGSWSYVDIDGNQIYGSASNGIYLAACLVGSVADNEVIKVQTAANHCIQIGESSAGAKYAVESVAVKDNRVYSEVTSAIRLNGAAACLLTGNKVMGTSFSHAFACRDVDRTVISQNDCASNVPGTAGSGLVATNWLAVDSDTTTCKIALSAPQGQAVVFQDYAGTSPTASGDNYVDGAPVGRSVVTLGGTVVITPSAAYTPTKVTVGFPDGVFTTTPVVVATANTTLPGNAVTGVGIGTRSAAQTDIWLTRSDTTATSVSWIATGS</sequence>
<dbReference type="SMART" id="SM00710">
    <property type="entry name" value="PbH1"/>
    <property type="match status" value="7"/>
</dbReference>
<dbReference type="EMBL" id="CAJVAX010000019">
    <property type="protein sequence ID" value="CAG7649762.1"/>
    <property type="molecule type" value="Genomic_DNA"/>
</dbReference>
<dbReference type="InterPro" id="IPR011050">
    <property type="entry name" value="Pectin_lyase_fold/virulence"/>
</dbReference>
<dbReference type="Pfam" id="PF12708">
    <property type="entry name" value="Pect-lyase_RHGA_epim"/>
    <property type="match status" value="1"/>
</dbReference>
<feature type="domain" description="Right handed beta helix" evidence="3">
    <location>
        <begin position="323"/>
        <end position="484"/>
    </location>
</feature>
<evidence type="ECO:0000313" key="5">
    <source>
        <dbReference type="Proteomes" id="UP001153328"/>
    </source>
</evidence>
<organism evidence="4 5">
    <name type="scientific">Actinacidiphila bryophytorum</name>
    <dbReference type="NCBI Taxonomy" id="1436133"/>
    <lineage>
        <taxon>Bacteria</taxon>
        <taxon>Bacillati</taxon>
        <taxon>Actinomycetota</taxon>
        <taxon>Actinomycetes</taxon>
        <taxon>Kitasatosporales</taxon>
        <taxon>Streptomycetaceae</taxon>
        <taxon>Actinacidiphila</taxon>
    </lineage>
</organism>
<feature type="domain" description="Rhamnogalacturonase A/B/Epimerase-like pectate lyase" evidence="2">
    <location>
        <begin position="94"/>
        <end position="147"/>
    </location>
</feature>
<evidence type="ECO:0008006" key="6">
    <source>
        <dbReference type="Google" id="ProtNLM"/>
    </source>
</evidence>
<feature type="region of interest" description="Disordered" evidence="1">
    <location>
        <begin position="28"/>
        <end position="50"/>
    </location>
</feature>
<dbReference type="InterPro" id="IPR039448">
    <property type="entry name" value="Beta_helix"/>
</dbReference>
<dbReference type="AlphaFoldDB" id="A0A9W4MI29"/>
<dbReference type="InterPro" id="IPR006626">
    <property type="entry name" value="PbH1"/>
</dbReference>
<evidence type="ECO:0000259" key="3">
    <source>
        <dbReference type="Pfam" id="PF13229"/>
    </source>
</evidence>
<feature type="compositionally biased region" description="Basic and acidic residues" evidence="1">
    <location>
        <begin position="28"/>
        <end position="38"/>
    </location>
</feature>
<comment type="caution">
    <text evidence="4">The sequence shown here is derived from an EMBL/GenBank/DDBJ whole genome shotgun (WGS) entry which is preliminary data.</text>
</comment>